<evidence type="ECO:0000313" key="1">
    <source>
        <dbReference type="EMBL" id="KMJ46673.1"/>
    </source>
</evidence>
<sequence length="92" mass="10373">MTSHINKKINAGLAIRERLEELDWEFDNIWNIADQICDIISSSQNETGVGMECIFILLTGLGENNVSEDIKSKQQTIASLVLSQFSSNNYKH</sequence>
<keyword evidence="2" id="KW-1185">Reference proteome</keyword>
<accession>A0A0J5FWV0</accession>
<dbReference type="OrthoDB" id="10006014at2"/>
<gene>
    <name evidence="1" type="ORF">AB204_02300</name>
</gene>
<comment type="caution">
    <text evidence="1">The sequence shown here is derived from an EMBL/GenBank/DDBJ whole genome shotgun (WGS) entry which is preliminary data.</text>
</comment>
<dbReference type="Proteomes" id="UP000036277">
    <property type="component" value="Unassembled WGS sequence"/>
</dbReference>
<evidence type="ECO:0000313" key="2">
    <source>
        <dbReference type="Proteomes" id="UP000036277"/>
    </source>
</evidence>
<dbReference type="PATRIC" id="fig|880157.4.peg.479"/>
<dbReference type="EMBL" id="LFCV01000013">
    <property type="protein sequence ID" value="KMJ46673.1"/>
    <property type="molecule type" value="Genomic_DNA"/>
</dbReference>
<name>A0A0J5FWV0_9GAMM</name>
<dbReference type="AlphaFoldDB" id="A0A0J5FWV0"/>
<organism evidence="1 2">
    <name type="scientific">Xenorhabdus khoisanae</name>
    <dbReference type="NCBI Taxonomy" id="880157"/>
    <lineage>
        <taxon>Bacteria</taxon>
        <taxon>Pseudomonadati</taxon>
        <taxon>Pseudomonadota</taxon>
        <taxon>Gammaproteobacteria</taxon>
        <taxon>Enterobacterales</taxon>
        <taxon>Morganellaceae</taxon>
        <taxon>Xenorhabdus</taxon>
    </lineage>
</organism>
<reference evidence="1 2" key="1">
    <citation type="submission" date="2015-06" db="EMBL/GenBank/DDBJ databases">
        <title>Draft Whole-Genome Sequence of the Entomopathogenic Bacterium Xenorhabdus khoisanae.</title>
        <authorList>
            <person name="Naidoo S."/>
            <person name="Featherston J."/>
            <person name="Gray V.M."/>
        </authorList>
    </citation>
    <scope>NUCLEOTIDE SEQUENCE [LARGE SCALE GENOMIC DNA]</scope>
    <source>
        <strain evidence="1 2">MCB</strain>
    </source>
</reference>
<dbReference type="RefSeq" id="WP_047961755.1">
    <property type="nucleotide sequence ID" value="NZ_CAWMBG010000013.1"/>
</dbReference>
<proteinExistence type="predicted"/>
<protein>
    <submittedName>
        <fullName evidence="1">Uncharacterized protein</fullName>
    </submittedName>
</protein>